<dbReference type="Pfam" id="PF00497">
    <property type="entry name" value="SBP_bac_3"/>
    <property type="match status" value="1"/>
</dbReference>
<dbReference type="KEGG" id="ahw:NCTC11636_00073"/>
<dbReference type="GO" id="GO:0005576">
    <property type="term" value="C:extracellular region"/>
    <property type="evidence" value="ECO:0007669"/>
    <property type="project" value="TreeGrafter"/>
</dbReference>
<evidence type="ECO:0000259" key="6">
    <source>
        <dbReference type="SMART" id="SM00062"/>
    </source>
</evidence>
<keyword evidence="2" id="KW-0813">Transport</keyword>
<feature type="signal peptide" evidence="5">
    <location>
        <begin position="1"/>
        <end position="42"/>
    </location>
</feature>
<evidence type="ECO:0000313" key="8">
    <source>
        <dbReference type="Proteomes" id="UP000266895"/>
    </source>
</evidence>
<dbReference type="Proteomes" id="UP000266895">
    <property type="component" value="Chromosome"/>
</dbReference>
<evidence type="ECO:0000256" key="2">
    <source>
        <dbReference type="ARBA" id="ARBA00022448"/>
    </source>
</evidence>
<feature type="region of interest" description="Disordered" evidence="4">
    <location>
        <begin position="1"/>
        <end position="21"/>
    </location>
</feature>
<comment type="similarity">
    <text evidence="1">Belongs to the bacterial solute-binding protein 3 family.</text>
</comment>
<accession>A0A448HD31</accession>
<reference evidence="7 8" key="1">
    <citation type="submission" date="2018-12" db="EMBL/GenBank/DDBJ databases">
        <authorList>
            <consortium name="Pathogen Informatics"/>
        </authorList>
    </citation>
    <scope>NUCLEOTIDE SEQUENCE [LARGE SCALE GENOMIC DNA]</scope>
    <source>
        <strain evidence="7 8">NCTC11636</strain>
    </source>
</reference>
<keyword evidence="8" id="KW-1185">Reference proteome</keyword>
<evidence type="ECO:0000313" key="7">
    <source>
        <dbReference type="EMBL" id="VEG25513.1"/>
    </source>
</evidence>
<protein>
    <submittedName>
        <fullName evidence="7">Glutamine-binding periplasmic protein</fullName>
    </submittedName>
</protein>
<name>A0A448HD31_9ACTO</name>
<dbReference type="InterPro" id="IPR051455">
    <property type="entry name" value="Bact_solute-bind_prot3"/>
</dbReference>
<organism evidence="7 8">
    <name type="scientific">Actinomyces howellii</name>
    <dbReference type="NCBI Taxonomy" id="52771"/>
    <lineage>
        <taxon>Bacteria</taxon>
        <taxon>Bacillati</taxon>
        <taxon>Actinomycetota</taxon>
        <taxon>Actinomycetes</taxon>
        <taxon>Actinomycetales</taxon>
        <taxon>Actinomycetaceae</taxon>
        <taxon>Actinomyces</taxon>
    </lineage>
</organism>
<proteinExistence type="inferred from homology"/>
<dbReference type="EMBL" id="LR134350">
    <property type="protein sequence ID" value="VEG25513.1"/>
    <property type="molecule type" value="Genomic_DNA"/>
</dbReference>
<dbReference type="SUPFAM" id="SSF53850">
    <property type="entry name" value="Periplasmic binding protein-like II"/>
    <property type="match status" value="1"/>
</dbReference>
<dbReference type="OrthoDB" id="8454826at2"/>
<evidence type="ECO:0000256" key="3">
    <source>
        <dbReference type="ARBA" id="ARBA00022729"/>
    </source>
</evidence>
<dbReference type="RefSeq" id="WP_126381080.1">
    <property type="nucleotide sequence ID" value="NZ_LR134350.1"/>
</dbReference>
<dbReference type="GO" id="GO:0030288">
    <property type="term" value="C:outer membrane-bounded periplasmic space"/>
    <property type="evidence" value="ECO:0007669"/>
    <property type="project" value="TreeGrafter"/>
</dbReference>
<evidence type="ECO:0000256" key="5">
    <source>
        <dbReference type="SAM" id="SignalP"/>
    </source>
</evidence>
<evidence type="ECO:0000256" key="4">
    <source>
        <dbReference type="SAM" id="MobiDB-lite"/>
    </source>
</evidence>
<feature type="chain" id="PRO_5019509466" evidence="5">
    <location>
        <begin position="43"/>
        <end position="295"/>
    </location>
</feature>
<keyword evidence="3 5" id="KW-0732">Signal</keyword>
<dbReference type="AlphaFoldDB" id="A0A448HD31"/>
<sequence length="295" mass="31448">MHVLPPGGPGASGPRGRSGPRRRRPVLACVLAALLALSGALAACSSAQDSGDHTIRIGIKFDQPGMGLKDGNRYTGFDADMGRALAAELGYSEDEIIWVQTVSAQRETMLANGQVDMILATYSITEARRQKITFAGPYFVAGQDLLVAEDSDITGPDDLDGRILCSVEGSTSAQTIREDYSETVQLFPVRTYAQCVEFLAAGTVDAVTTDDIILAGFAAQPLYSGTMRLVGQTFTEEQYGVGLPKDSPRCQDISAAITRLIEDGTWERLLAENVGASFTPNPELNPPTVDPGLCE</sequence>
<gene>
    <name evidence="7" type="primary">glnH_1</name>
    <name evidence="7" type="ORF">NCTC11636_00073</name>
</gene>
<dbReference type="CDD" id="cd13690">
    <property type="entry name" value="PBP2_GluB"/>
    <property type="match status" value="1"/>
</dbReference>
<dbReference type="SMART" id="SM00062">
    <property type="entry name" value="PBPb"/>
    <property type="match status" value="1"/>
</dbReference>
<evidence type="ECO:0000256" key="1">
    <source>
        <dbReference type="ARBA" id="ARBA00010333"/>
    </source>
</evidence>
<dbReference type="InterPro" id="IPR001638">
    <property type="entry name" value="Solute-binding_3/MltF_N"/>
</dbReference>
<dbReference type="PANTHER" id="PTHR30085:SF6">
    <property type="entry name" value="ABC TRANSPORTER GLUTAMINE-BINDING PROTEIN GLNH"/>
    <property type="match status" value="1"/>
</dbReference>
<dbReference type="Gene3D" id="3.40.190.10">
    <property type="entry name" value="Periplasmic binding protein-like II"/>
    <property type="match status" value="2"/>
</dbReference>
<dbReference type="GO" id="GO:0006865">
    <property type="term" value="P:amino acid transport"/>
    <property type="evidence" value="ECO:0007669"/>
    <property type="project" value="TreeGrafter"/>
</dbReference>
<feature type="domain" description="Solute-binding protein family 3/N-terminal" evidence="6">
    <location>
        <begin position="54"/>
        <end position="277"/>
    </location>
</feature>
<dbReference type="PANTHER" id="PTHR30085">
    <property type="entry name" value="AMINO ACID ABC TRANSPORTER PERMEASE"/>
    <property type="match status" value="1"/>
</dbReference>